<feature type="chain" id="PRO_5020465102" evidence="2">
    <location>
        <begin position="24"/>
        <end position="321"/>
    </location>
</feature>
<dbReference type="InterPro" id="IPR042100">
    <property type="entry name" value="Bug_dom1"/>
</dbReference>
<keyword evidence="4" id="KW-1185">Reference proteome</keyword>
<dbReference type="SUPFAM" id="SSF53850">
    <property type="entry name" value="Periplasmic binding protein-like II"/>
    <property type="match status" value="1"/>
</dbReference>
<keyword evidence="3" id="KW-0675">Receptor</keyword>
<dbReference type="InterPro" id="IPR005064">
    <property type="entry name" value="BUG"/>
</dbReference>
<dbReference type="Gene3D" id="3.40.190.10">
    <property type="entry name" value="Periplasmic binding protein-like II"/>
    <property type="match status" value="1"/>
</dbReference>
<evidence type="ECO:0000313" key="3">
    <source>
        <dbReference type="EMBL" id="RZS86033.1"/>
    </source>
</evidence>
<comment type="caution">
    <text evidence="3">The sequence shown here is derived from an EMBL/GenBank/DDBJ whole genome shotgun (WGS) entry which is preliminary data.</text>
</comment>
<dbReference type="Proteomes" id="UP000292445">
    <property type="component" value="Unassembled WGS sequence"/>
</dbReference>
<dbReference type="Pfam" id="PF03401">
    <property type="entry name" value="TctC"/>
    <property type="match status" value="1"/>
</dbReference>
<name>A0A4Q7NLT3_9BURK</name>
<dbReference type="PIRSF" id="PIRSF017082">
    <property type="entry name" value="YflP"/>
    <property type="match status" value="1"/>
</dbReference>
<evidence type="ECO:0000256" key="2">
    <source>
        <dbReference type="SAM" id="SignalP"/>
    </source>
</evidence>
<gene>
    <name evidence="3" type="ORF">EV675_2066</name>
</gene>
<feature type="signal peptide" evidence="2">
    <location>
        <begin position="1"/>
        <end position="23"/>
    </location>
</feature>
<dbReference type="AlphaFoldDB" id="A0A4Q7NLT3"/>
<keyword evidence="2" id="KW-0732">Signal</keyword>
<dbReference type="CDD" id="cd07012">
    <property type="entry name" value="PBP2_Bug_TTT"/>
    <property type="match status" value="1"/>
</dbReference>
<dbReference type="PANTHER" id="PTHR42928">
    <property type="entry name" value="TRICARBOXYLATE-BINDING PROTEIN"/>
    <property type="match status" value="1"/>
</dbReference>
<evidence type="ECO:0000256" key="1">
    <source>
        <dbReference type="ARBA" id="ARBA00006987"/>
    </source>
</evidence>
<dbReference type="PANTHER" id="PTHR42928:SF5">
    <property type="entry name" value="BLR1237 PROTEIN"/>
    <property type="match status" value="1"/>
</dbReference>
<dbReference type="Gene3D" id="3.40.190.150">
    <property type="entry name" value="Bordetella uptake gene, domain 1"/>
    <property type="match status" value="1"/>
</dbReference>
<comment type="similarity">
    <text evidence="1">Belongs to the UPF0065 (bug) family.</text>
</comment>
<proteinExistence type="inferred from homology"/>
<sequence length="321" mass="33677">MKKPALFAALLLAMAPAAGHADAGFPSRPIKMVVAAPTGGVPDVIARLVGQHMSASLGQPIAVENKTGAGSIIALESVAKANPDGYTLLVADSSPLTINPTLYKKLPYQGMDSFEPIAFLGAAQLFLTAGPSLKANSFQEMVTQAKAAPGKLTYGTIGIGSLHHVMFEEIRRSAGIDIMHVPFREQPSAPVAAGTADMLLAGLPSIEGLVRAGRLRLLGVTSKARVAQLPDVPTLEESGLPGYVFTADIGLLAPRGTPPEHLRKLAEAARHAVAQPDVRRKLADLGIVPDGRVLAEYGDYMRREIDRFGGMVQRAGLAGTQ</sequence>
<protein>
    <submittedName>
        <fullName evidence="3">Tripartite-type tricarboxylate transporter receptor subunit TctC</fullName>
    </submittedName>
</protein>
<organism evidence="3 4">
    <name type="scientific">Pigmentiphaga kullae</name>
    <dbReference type="NCBI Taxonomy" id="151784"/>
    <lineage>
        <taxon>Bacteria</taxon>
        <taxon>Pseudomonadati</taxon>
        <taxon>Pseudomonadota</taxon>
        <taxon>Betaproteobacteria</taxon>
        <taxon>Burkholderiales</taxon>
        <taxon>Alcaligenaceae</taxon>
        <taxon>Pigmentiphaga</taxon>
    </lineage>
</organism>
<dbReference type="RefSeq" id="WP_165404526.1">
    <property type="nucleotide sequence ID" value="NZ_SGXC01000001.1"/>
</dbReference>
<evidence type="ECO:0000313" key="4">
    <source>
        <dbReference type="Proteomes" id="UP000292445"/>
    </source>
</evidence>
<reference evidence="3 4" key="1">
    <citation type="submission" date="2019-02" db="EMBL/GenBank/DDBJ databases">
        <title>Genomic Encyclopedia of Type Strains, Phase IV (KMG-IV): sequencing the most valuable type-strain genomes for metagenomic binning, comparative biology and taxonomic classification.</title>
        <authorList>
            <person name="Goeker M."/>
        </authorList>
    </citation>
    <scope>NUCLEOTIDE SEQUENCE [LARGE SCALE GENOMIC DNA]</scope>
    <source>
        <strain evidence="3 4">K24</strain>
    </source>
</reference>
<dbReference type="EMBL" id="SGXC01000001">
    <property type="protein sequence ID" value="RZS86033.1"/>
    <property type="molecule type" value="Genomic_DNA"/>
</dbReference>
<accession>A0A4Q7NLT3</accession>